<evidence type="ECO:0000313" key="2">
    <source>
        <dbReference type="EMBL" id="MEH2556952.1"/>
    </source>
</evidence>
<proteinExistence type="predicted"/>
<dbReference type="Proteomes" id="UP001364224">
    <property type="component" value="Unassembled WGS sequence"/>
</dbReference>
<comment type="caution">
    <text evidence="2">The sequence shown here is derived from an EMBL/GenBank/DDBJ whole genome shotgun (WGS) entry which is preliminary data.</text>
</comment>
<protein>
    <submittedName>
        <fullName evidence="2">Uncharacterized protein</fullName>
    </submittedName>
</protein>
<name>A0ABU8BEI2_9BRAD</name>
<organism evidence="2 3">
    <name type="scientific">Bradyrhizobium algeriense</name>
    <dbReference type="NCBI Taxonomy" id="634784"/>
    <lineage>
        <taxon>Bacteria</taxon>
        <taxon>Pseudomonadati</taxon>
        <taxon>Pseudomonadota</taxon>
        <taxon>Alphaproteobacteria</taxon>
        <taxon>Hyphomicrobiales</taxon>
        <taxon>Nitrobacteraceae</taxon>
        <taxon>Bradyrhizobium</taxon>
    </lineage>
</organism>
<keyword evidence="3" id="KW-1185">Reference proteome</keyword>
<evidence type="ECO:0000313" key="3">
    <source>
        <dbReference type="Proteomes" id="UP001364224"/>
    </source>
</evidence>
<sequence length="96" mass="10282">MVWRCAIPDVPSWPVAAAVRHDGFRVVALQRAVRLVAAARRSAGLRAEPWLDAAAREPHGTPVRRVAPWLEALQDEPSRAVPLGGPSPAVVPLDGP</sequence>
<reference evidence="2 3" key="1">
    <citation type="submission" date="2024-02" db="EMBL/GenBank/DDBJ databases">
        <title>Adaptive strategies in a cosmopolitan and abundant soil bacterium.</title>
        <authorList>
            <person name="Carini P."/>
        </authorList>
    </citation>
    <scope>NUCLEOTIDE SEQUENCE [LARGE SCALE GENOMIC DNA]</scope>
    <source>
        <strain evidence="2 3">AZCC 1608</strain>
    </source>
</reference>
<dbReference type="EMBL" id="JAZHRV010000001">
    <property type="protein sequence ID" value="MEH2556952.1"/>
    <property type="molecule type" value="Genomic_DNA"/>
</dbReference>
<accession>A0ABU8BEI2</accession>
<dbReference type="RefSeq" id="WP_334482555.1">
    <property type="nucleotide sequence ID" value="NZ_JAZHRV010000001.1"/>
</dbReference>
<feature type="region of interest" description="Disordered" evidence="1">
    <location>
        <begin position="77"/>
        <end position="96"/>
    </location>
</feature>
<evidence type="ECO:0000256" key="1">
    <source>
        <dbReference type="SAM" id="MobiDB-lite"/>
    </source>
</evidence>
<gene>
    <name evidence="2" type="ORF">V1286_004481</name>
</gene>